<reference evidence="2" key="1">
    <citation type="journal article" date="2024" name="Toxins">
        <title>Genome Sequence Analysis of Native Xenorhabdus Strains Isolated from Entomopathogenic Nematodes in Argentina.</title>
        <authorList>
            <person name="Palma L."/>
            <person name="Frizzo L."/>
            <person name="Kaiser S."/>
            <person name="Berry C."/>
            <person name="Caballero P."/>
            <person name="Bode H.B."/>
            <person name="Del Valle E.E."/>
        </authorList>
    </citation>
    <scope>NUCLEOTIDE SEQUENCE [LARGE SCALE GENOMIC DNA]</scope>
    <source>
        <strain evidence="2">12</strain>
    </source>
</reference>
<dbReference type="Proteomes" id="UP001271890">
    <property type="component" value="Unassembled WGS sequence"/>
</dbReference>
<comment type="caution">
    <text evidence="1">The sequence shown here is derived from an EMBL/GenBank/DDBJ whole genome shotgun (WGS) entry which is preliminary data.</text>
</comment>
<evidence type="ECO:0000313" key="2">
    <source>
        <dbReference type="Proteomes" id="UP001271890"/>
    </source>
</evidence>
<sequence length="80" mass="9619">MTVVFHKDTEWFQTPNVEQQRRLMASKNRDFCFIENCHLSRKVGKCYPRGQAYIKLERLEYRASKCKLVDYPTEKLRAFA</sequence>
<evidence type="ECO:0000313" key="1">
    <source>
        <dbReference type="EMBL" id="MDX7989167.1"/>
    </source>
</evidence>
<gene>
    <name evidence="1" type="ORF">FE392_17935</name>
</gene>
<keyword evidence="2" id="KW-1185">Reference proteome</keyword>
<accession>A0ABU4SED1</accession>
<protein>
    <recommendedName>
        <fullName evidence="3">Transposase</fullName>
    </recommendedName>
</protein>
<name>A0ABU4SED1_9GAMM</name>
<organism evidence="1 2">
    <name type="scientific">Xenorhabdus santafensis</name>
    <dbReference type="NCBI Taxonomy" id="2582833"/>
    <lineage>
        <taxon>Bacteria</taxon>
        <taxon>Pseudomonadati</taxon>
        <taxon>Pseudomonadota</taxon>
        <taxon>Gammaproteobacteria</taxon>
        <taxon>Enterobacterales</taxon>
        <taxon>Morganellaceae</taxon>
        <taxon>Xenorhabdus</taxon>
    </lineage>
</organism>
<evidence type="ECO:0008006" key="3">
    <source>
        <dbReference type="Google" id="ProtNLM"/>
    </source>
</evidence>
<proteinExistence type="predicted"/>
<dbReference type="RefSeq" id="WP_319931536.1">
    <property type="nucleotide sequence ID" value="NZ_VCDN01000100.1"/>
</dbReference>
<dbReference type="EMBL" id="VCDN01000100">
    <property type="protein sequence ID" value="MDX7989167.1"/>
    <property type="molecule type" value="Genomic_DNA"/>
</dbReference>